<feature type="transmembrane region" description="Helical" evidence="6">
    <location>
        <begin position="56"/>
        <end position="75"/>
    </location>
</feature>
<name>A0A2S7UC36_9FLAO</name>
<dbReference type="PANTHER" id="PTHR30294">
    <property type="entry name" value="MEMBRANE COMPONENT OF ABC TRANSPORTER YHHJ-RELATED"/>
    <property type="match status" value="1"/>
</dbReference>
<evidence type="ECO:0000256" key="4">
    <source>
        <dbReference type="ARBA" id="ARBA00022989"/>
    </source>
</evidence>
<keyword evidence="4 6" id="KW-1133">Transmembrane helix</keyword>
<evidence type="ECO:0000256" key="2">
    <source>
        <dbReference type="ARBA" id="ARBA00022475"/>
    </source>
</evidence>
<dbReference type="AlphaFoldDB" id="A0A2S7UC36"/>
<evidence type="ECO:0000256" key="5">
    <source>
        <dbReference type="ARBA" id="ARBA00023136"/>
    </source>
</evidence>
<evidence type="ECO:0000256" key="3">
    <source>
        <dbReference type="ARBA" id="ARBA00022692"/>
    </source>
</evidence>
<sequence length="241" mass="26912">MRAIYLKELRSYFSSITGYLVIAIFLLVTSLFLFVFDGEFNILNYGFADLSPFFLLAPWLFIFLIPAVTMRSFTIERNLGTLEMIFTRPISFRKIIAGKYLAGVTLIIIALLPTLLYVFTIGQLGETVNNLDIGSAIGSYAGILLLVLCYVGIGIFCSSVTSNQIIAFLLAAVLCFVMYFGFEGFSTVINNDSLAFLGLKYHYESMARGVIDTRDVIYFLSVAVLFFALSELSLKIITQKQ</sequence>
<evidence type="ECO:0000256" key="6">
    <source>
        <dbReference type="SAM" id="Phobius"/>
    </source>
</evidence>
<feature type="transmembrane region" description="Helical" evidence="6">
    <location>
        <begin position="139"/>
        <end position="158"/>
    </location>
</feature>
<evidence type="ECO:0000313" key="7">
    <source>
        <dbReference type="EMBL" id="PQJ32508.1"/>
    </source>
</evidence>
<dbReference type="NCBIfam" id="TIGR03518">
    <property type="entry name" value="ABC_perm_GldF"/>
    <property type="match status" value="1"/>
</dbReference>
<dbReference type="GO" id="GO:0005886">
    <property type="term" value="C:plasma membrane"/>
    <property type="evidence" value="ECO:0007669"/>
    <property type="project" value="UniProtKB-SubCell"/>
</dbReference>
<keyword evidence="3 6" id="KW-0812">Transmembrane</keyword>
<dbReference type="InterPro" id="IPR051449">
    <property type="entry name" value="ABC-2_transporter_component"/>
</dbReference>
<dbReference type="Proteomes" id="UP000239747">
    <property type="component" value="Unassembled WGS sequence"/>
</dbReference>
<feature type="transmembrane region" description="Helical" evidence="6">
    <location>
        <begin position="216"/>
        <end position="237"/>
    </location>
</feature>
<keyword evidence="5 6" id="KW-0472">Membrane</keyword>
<feature type="transmembrane region" description="Helical" evidence="6">
    <location>
        <begin position="165"/>
        <end position="182"/>
    </location>
</feature>
<dbReference type="PANTHER" id="PTHR30294:SF29">
    <property type="entry name" value="MULTIDRUG ABC TRANSPORTER PERMEASE YBHS-RELATED"/>
    <property type="match status" value="1"/>
</dbReference>
<evidence type="ECO:0000256" key="1">
    <source>
        <dbReference type="ARBA" id="ARBA00004651"/>
    </source>
</evidence>
<protein>
    <submittedName>
        <fullName evidence="7">Gliding motility-associated ABC transporter permease subunit GldF</fullName>
    </submittedName>
</protein>
<dbReference type="GO" id="GO:0140359">
    <property type="term" value="F:ABC-type transporter activity"/>
    <property type="evidence" value="ECO:0007669"/>
    <property type="project" value="InterPro"/>
</dbReference>
<proteinExistence type="predicted"/>
<dbReference type="RefSeq" id="WP_105071581.1">
    <property type="nucleotide sequence ID" value="NZ_MTPW01000001.1"/>
</dbReference>
<dbReference type="OrthoDB" id="9794512at2"/>
<evidence type="ECO:0000313" key="8">
    <source>
        <dbReference type="Proteomes" id="UP000239747"/>
    </source>
</evidence>
<comment type="subcellular location">
    <subcellularLocation>
        <location evidence="1">Cell membrane</location>
        <topology evidence="1">Multi-pass membrane protein</topology>
    </subcellularLocation>
</comment>
<dbReference type="InterPro" id="IPR019860">
    <property type="entry name" value="Motility-assoc_ABC_perm_GldF"/>
</dbReference>
<organism evidence="7 8">
    <name type="scientific">Nonlabens arenilitoris</name>
    <dbReference type="NCBI Taxonomy" id="1217969"/>
    <lineage>
        <taxon>Bacteria</taxon>
        <taxon>Pseudomonadati</taxon>
        <taxon>Bacteroidota</taxon>
        <taxon>Flavobacteriia</taxon>
        <taxon>Flavobacteriales</taxon>
        <taxon>Flavobacteriaceae</taxon>
        <taxon>Nonlabens</taxon>
    </lineage>
</organism>
<gene>
    <name evidence="7" type="ORF">BST92_11465</name>
</gene>
<dbReference type="Pfam" id="PF12679">
    <property type="entry name" value="ABC2_membrane_2"/>
    <property type="match status" value="1"/>
</dbReference>
<reference evidence="7 8" key="1">
    <citation type="submission" date="2017-01" db="EMBL/GenBank/DDBJ databases">
        <title>Trade-off between light-utilization and light-protection in marine flavobacteria.</title>
        <authorList>
            <person name="Kumagai Y."/>
            <person name="Yoshizawa S."/>
            <person name="Kogure K."/>
            <person name="Iwasaki W."/>
        </authorList>
    </citation>
    <scope>NUCLEOTIDE SEQUENCE [LARGE SCALE GENOMIC DNA]</scope>
    <source>
        <strain evidence="7 8">KCTC 32109</strain>
    </source>
</reference>
<comment type="caution">
    <text evidence="7">The sequence shown here is derived from an EMBL/GenBank/DDBJ whole genome shotgun (WGS) entry which is preliminary data.</text>
</comment>
<keyword evidence="8" id="KW-1185">Reference proteome</keyword>
<keyword evidence="2" id="KW-1003">Cell membrane</keyword>
<feature type="transmembrane region" description="Helical" evidence="6">
    <location>
        <begin position="96"/>
        <end position="119"/>
    </location>
</feature>
<accession>A0A2S7UC36</accession>
<feature type="transmembrane region" description="Helical" evidence="6">
    <location>
        <begin position="12"/>
        <end position="36"/>
    </location>
</feature>
<dbReference type="EMBL" id="MTPW01000001">
    <property type="protein sequence ID" value="PQJ32508.1"/>
    <property type="molecule type" value="Genomic_DNA"/>
</dbReference>